<comment type="caution">
    <text evidence="2">The sequence shown here is derived from an EMBL/GenBank/DDBJ whole genome shotgun (WGS) entry which is preliminary data.</text>
</comment>
<organism evidence="2 3">
    <name type="scientific">Caldibacillus debilis</name>
    <dbReference type="NCBI Taxonomy" id="301148"/>
    <lineage>
        <taxon>Bacteria</taxon>
        <taxon>Bacillati</taxon>
        <taxon>Bacillota</taxon>
        <taxon>Bacilli</taxon>
        <taxon>Bacillales</taxon>
        <taxon>Bacillaceae</taxon>
        <taxon>Caldibacillus</taxon>
    </lineage>
</organism>
<feature type="compositionally biased region" description="Basic and acidic residues" evidence="1">
    <location>
        <begin position="33"/>
        <end position="44"/>
    </location>
</feature>
<protein>
    <submittedName>
        <fullName evidence="2">Uncharacterized protein</fullName>
    </submittedName>
</protein>
<name>A0A150L5L8_9BACI</name>
<evidence type="ECO:0000313" key="2">
    <source>
        <dbReference type="EMBL" id="KYD07598.1"/>
    </source>
</evidence>
<reference evidence="2 3" key="1">
    <citation type="submission" date="2016-01" db="EMBL/GenBank/DDBJ databases">
        <title>Draft Genome Sequences of Seven Thermophilic Sporeformers Isolated from Foods.</title>
        <authorList>
            <person name="Berendsen E.M."/>
            <person name="Wells-Bennik M.H."/>
            <person name="Krawcyk A.O."/>
            <person name="De Jong A."/>
            <person name="Holsappel S."/>
            <person name="Eijlander R.T."/>
            <person name="Kuipers O.P."/>
        </authorList>
    </citation>
    <scope>NUCLEOTIDE SEQUENCE [LARGE SCALE GENOMIC DNA]</scope>
    <source>
        <strain evidence="2 3">B4135</strain>
    </source>
</reference>
<accession>A0A150L5L8</accession>
<feature type="region of interest" description="Disordered" evidence="1">
    <location>
        <begin position="22"/>
        <end position="44"/>
    </location>
</feature>
<dbReference type="Proteomes" id="UP000075683">
    <property type="component" value="Unassembled WGS sequence"/>
</dbReference>
<evidence type="ECO:0000313" key="3">
    <source>
        <dbReference type="Proteomes" id="UP000075683"/>
    </source>
</evidence>
<proteinExistence type="predicted"/>
<sequence>MGICQFRKGIGGFFYSRKPALRPRGRLKPMGHAGERREDPGRIL</sequence>
<dbReference type="EMBL" id="LQYT01000147">
    <property type="protein sequence ID" value="KYD07598.1"/>
    <property type="molecule type" value="Genomic_DNA"/>
</dbReference>
<dbReference type="AlphaFoldDB" id="A0A150L5L8"/>
<evidence type="ECO:0000256" key="1">
    <source>
        <dbReference type="SAM" id="MobiDB-lite"/>
    </source>
</evidence>
<gene>
    <name evidence="2" type="ORF">B4135_4279</name>
</gene>
<dbReference type="STRING" id="301148.B4135_4279"/>